<feature type="non-terminal residue" evidence="1">
    <location>
        <position position="349"/>
    </location>
</feature>
<evidence type="ECO:0000313" key="1">
    <source>
        <dbReference type="EMBL" id="KKL19737.1"/>
    </source>
</evidence>
<dbReference type="Gene3D" id="2.160.20.10">
    <property type="entry name" value="Single-stranded right-handed beta-helix, Pectin lyase-like"/>
    <property type="match status" value="1"/>
</dbReference>
<organism evidence="1">
    <name type="scientific">marine sediment metagenome</name>
    <dbReference type="NCBI Taxonomy" id="412755"/>
    <lineage>
        <taxon>unclassified sequences</taxon>
        <taxon>metagenomes</taxon>
        <taxon>ecological metagenomes</taxon>
    </lineage>
</organism>
<dbReference type="InterPro" id="IPR012334">
    <property type="entry name" value="Pectin_lyas_fold"/>
</dbReference>
<dbReference type="InterPro" id="IPR011050">
    <property type="entry name" value="Pectin_lyase_fold/virulence"/>
</dbReference>
<gene>
    <name evidence="1" type="ORF">LCGC14_2462490</name>
</gene>
<name>A0A0F9C0K8_9ZZZZ</name>
<dbReference type="SUPFAM" id="SSF51126">
    <property type="entry name" value="Pectin lyase-like"/>
    <property type="match status" value="1"/>
</dbReference>
<protein>
    <recommendedName>
        <fullName evidence="2">Pectate lyase superfamily protein domain-containing protein</fullName>
    </recommendedName>
</protein>
<evidence type="ECO:0008006" key="2">
    <source>
        <dbReference type="Google" id="ProtNLM"/>
    </source>
</evidence>
<comment type="caution">
    <text evidence="1">The sequence shown here is derived from an EMBL/GenBank/DDBJ whole genome shotgun (WGS) entry which is preliminary data.</text>
</comment>
<proteinExistence type="predicted"/>
<dbReference type="EMBL" id="LAZR01038370">
    <property type="protein sequence ID" value="KKL19737.1"/>
    <property type="molecule type" value="Genomic_DNA"/>
</dbReference>
<reference evidence="1" key="1">
    <citation type="journal article" date="2015" name="Nature">
        <title>Complex archaea that bridge the gap between prokaryotes and eukaryotes.</title>
        <authorList>
            <person name="Spang A."/>
            <person name="Saw J.H."/>
            <person name="Jorgensen S.L."/>
            <person name="Zaremba-Niedzwiedzka K."/>
            <person name="Martijn J."/>
            <person name="Lind A.E."/>
            <person name="van Eijk R."/>
            <person name="Schleper C."/>
            <person name="Guy L."/>
            <person name="Ettema T.J."/>
        </authorList>
    </citation>
    <scope>NUCLEOTIDE SEQUENCE</scope>
</reference>
<dbReference type="AlphaFoldDB" id="A0A0F9C0K8"/>
<accession>A0A0F9C0K8</accession>
<sequence length="349" mass="37172">MRKILIFLGLIVSITAFTQELGDLSETATAETTDIFVVEQSDATRKITKANLETTLGISDLESNVSTAEDSIAAHDVKINTNIQSASDNADSITAHDTKINTNIQSASDNSDSIAAHLVRLDDGVDSTGVHDGKINTNITDIASNVTAIGINTTQLADTFGIKVTNSYGSGIAESASANIIAFRAAIAAGGDGKIFFPAGKFLIDDTILIEGSPQLFGAGWSDEGREGQTTIETTVDKPIFHFYADDGADGYGWEYGSRLRNIHLQGTNSDAATEQHGIVINGSVNLKVEDVYLTEFGGYAIYIGNKFHTDIALFDNVHAQHNHLGGVYGQGTFTKQINAITFRNCAIS</sequence>